<keyword evidence="9" id="KW-1185">Reference proteome</keyword>
<feature type="domain" description="Rod shape-determining protein MreC beta-barrel core" evidence="7">
    <location>
        <begin position="126"/>
        <end position="279"/>
    </location>
</feature>
<protein>
    <recommendedName>
        <fullName evidence="2 5">Cell shape-determining protein MreC</fullName>
    </recommendedName>
    <alternativeName>
        <fullName evidence="4 5">Cell shape protein MreC</fullName>
    </alternativeName>
</protein>
<keyword evidence="3 5" id="KW-0133">Cell shape</keyword>
<evidence type="ECO:0000256" key="2">
    <source>
        <dbReference type="ARBA" id="ARBA00013855"/>
    </source>
</evidence>
<evidence type="ECO:0000256" key="4">
    <source>
        <dbReference type="ARBA" id="ARBA00032089"/>
    </source>
</evidence>
<dbReference type="EMBL" id="CP147251">
    <property type="protein sequence ID" value="WYJ75766.1"/>
    <property type="molecule type" value="Genomic_DNA"/>
</dbReference>
<dbReference type="InterPro" id="IPR007221">
    <property type="entry name" value="MreC"/>
</dbReference>
<evidence type="ECO:0000256" key="1">
    <source>
        <dbReference type="ARBA" id="ARBA00009369"/>
    </source>
</evidence>
<name>A0ABZ2SIU6_9ENTE</name>
<keyword evidence="6" id="KW-0175">Coiled coil</keyword>
<evidence type="ECO:0000256" key="6">
    <source>
        <dbReference type="SAM" id="Coils"/>
    </source>
</evidence>
<proteinExistence type="inferred from homology"/>
<feature type="coiled-coil region" evidence="6">
    <location>
        <begin position="82"/>
        <end position="116"/>
    </location>
</feature>
<gene>
    <name evidence="8" type="ORF">DOK78_000342</name>
</gene>
<reference evidence="8 9" key="2">
    <citation type="submission" date="2024-03" db="EMBL/GenBank/DDBJ databases">
        <title>The Genome Sequence of Enterococcus sp. DIV2402.</title>
        <authorList>
            <consortium name="The Broad Institute Genomics Platform"/>
            <consortium name="The Broad Institute Microbial Omics Core"/>
            <consortium name="The Broad Institute Genomic Center for Infectious Diseases"/>
            <person name="Earl A."/>
            <person name="Manson A."/>
            <person name="Gilmore M."/>
            <person name="Schwartman J."/>
            <person name="Shea T."/>
            <person name="Abouelleil A."/>
            <person name="Cao P."/>
            <person name="Chapman S."/>
            <person name="Cusick C."/>
            <person name="Young S."/>
            <person name="Neafsey D."/>
            <person name="Nusbaum C."/>
            <person name="Birren B."/>
        </authorList>
    </citation>
    <scope>NUCLEOTIDE SEQUENCE [LARGE SCALE GENOMIC DNA]</scope>
    <source>
        <strain evidence="8 9">DIV2402</strain>
    </source>
</reference>
<evidence type="ECO:0000313" key="9">
    <source>
        <dbReference type="Proteomes" id="UP000664701"/>
    </source>
</evidence>
<dbReference type="InterPro" id="IPR055342">
    <property type="entry name" value="MreC_beta-barrel_core"/>
</dbReference>
<evidence type="ECO:0000259" key="7">
    <source>
        <dbReference type="Pfam" id="PF04085"/>
    </source>
</evidence>
<dbReference type="PANTHER" id="PTHR34138">
    <property type="entry name" value="CELL SHAPE-DETERMINING PROTEIN MREC"/>
    <property type="match status" value="1"/>
</dbReference>
<dbReference type="NCBIfam" id="TIGR00219">
    <property type="entry name" value="mreC"/>
    <property type="match status" value="1"/>
</dbReference>
<evidence type="ECO:0000256" key="5">
    <source>
        <dbReference type="PIRNR" id="PIRNR038471"/>
    </source>
</evidence>
<dbReference type="PIRSF" id="PIRSF038471">
    <property type="entry name" value="MreC"/>
    <property type="match status" value="1"/>
</dbReference>
<dbReference type="Gene3D" id="2.40.10.340">
    <property type="entry name" value="Rod shape-determining protein MreC, domain 1"/>
    <property type="match status" value="1"/>
</dbReference>
<dbReference type="Pfam" id="PF04085">
    <property type="entry name" value="MreC"/>
    <property type="match status" value="1"/>
</dbReference>
<comment type="function">
    <text evidence="5">Involved in formation and maintenance of cell shape.</text>
</comment>
<reference evidence="8 9" key="1">
    <citation type="submission" date="2021-03" db="EMBL/GenBank/DDBJ databases">
        <authorList>
            <person name="Gilmore M.S."/>
            <person name="Schwartzman J."/>
            <person name="Van Tyne D."/>
            <person name="Martin M."/>
            <person name="Earl A.M."/>
            <person name="Manson A.L."/>
            <person name="Straub T."/>
            <person name="Salamzade R."/>
            <person name="Saavedra J."/>
            <person name="Lebreton F."/>
            <person name="Prichula J."/>
            <person name="Schaufler K."/>
            <person name="Gaca A."/>
            <person name="Sgardioli B."/>
            <person name="Wagenaar J."/>
            <person name="Strong T."/>
        </authorList>
    </citation>
    <scope>NUCLEOTIDE SEQUENCE [LARGE SCALE GENOMIC DNA]</scope>
    <source>
        <strain evidence="8 9">DIV2402</strain>
    </source>
</reference>
<dbReference type="Gene3D" id="2.40.10.350">
    <property type="entry name" value="Rod shape-determining protein MreC, domain 2"/>
    <property type="match status" value="1"/>
</dbReference>
<dbReference type="RefSeq" id="WP_207941569.1">
    <property type="nucleotide sequence ID" value="NZ_CP147251.1"/>
</dbReference>
<dbReference type="PANTHER" id="PTHR34138:SF1">
    <property type="entry name" value="CELL SHAPE-DETERMINING PROTEIN MREC"/>
    <property type="match status" value="1"/>
</dbReference>
<organism evidence="8 9">
    <name type="scientific">Candidatus Enterococcus lowellii</name>
    <dbReference type="NCBI Taxonomy" id="2230877"/>
    <lineage>
        <taxon>Bacteria</taxon>
        <taxon>Bacillati</taxon>
        <taxon>Bacillota</taxon>
        <taxon>Bacilli</taxon>
        <taxon>Lactobacillales</taxon>
        <taxon>Enterococcaceae</taxon>
        <taxon>Enterococcus</taxon>
    </lineage>
</organism>
<evidence type="ECO:0000256" key="3">
    <source>
        <dbReference type="ARBA" id="ARBA00022960"/>
    </source>
</evidence>
<evidence type="ECO:0000313" key="8">
    <source>
        <dbReference type="EMBL" id="WYJ75766.1"/>
    </source>
</evidence>
<accession>A0ABZ2SIU6</accession>
<dbReference type="Proteomes" id="UP000664701">
    <property type="component" value="Chromosome"/>
</dbReference>
<comment type="similarity">
    <text evidence="1 5">Belongs to the MreC family.</text>
</comment>
<dbReference type="InterPro" id="IPR042177">
    <property type="entry name" value="Cell/Rod_1"/>
</dbReference>
<sequence length="285" mass="31418">MKKFNPNKNIIIILILVIIAVGALSLTVAQRAKDEKSSVIQVVINDSVAFVDKVVFAPARWFDNGVRSVQNLLVTYEENERLKEKVDAYDALERQNKSYEREVAALKEELELNATLTSFQKVTANVITRSPDSWQDMLVIDKGATDGIEVNMAVMAKHGLIGRVLEVNAMSSKVELLTSENQTSNHYPVRISTEKGEVFGLLKGYDVTRDALVVEQLTGKTPISKDDIVQTSGLGGNSPADLLVGTVIESEVDKFGLDQKVYVKPYAHSHDLSVVTVIERTVGDE</sequence>
<dbReference type="InterPro" id="IPR042175">
    <property type="entry name" value="Cell/Rod_MreC_2"/>
</dbReference>